<dbReference type="EC" id="2.3.1.176" evidence="1"/>
<evidence type="ECO:0000256" key="7">
    <source>
        <dbReference type="SAM" id="MobiDB-lite"/>
    </source>
</evidence>
<sequence>MDTYVAGGGLSRFGKRSESMQQLMAEAAEVAFAEARAHGVTRESVEAVVVGILNPAEFLDEGNSASLITDSLGLAGAAAWRVETASSTGAAALHSACHAVAAGRFRTVLVLGGEKKSHQDTAQVTARLARMIDRSERRMGATMTSLAALIAEYYRRAHRIGPEAFEVMRGRVAVKNRRNGCANPKAHFRRELTLEQFSASRHVSTPLRLFDCGPISDGAAALIVTSRRTPLRVSGLGHATDTQALSRRSHLAFFASTRRAAAQAYRMAGIGPSDIELAEVHDAFTAIEIMSAEDLGLFPPGAYGAALQAGRVDPGGDLPVNASGGLLARGHPIGASGLAQVIELSRRLGREGVRRGGPPRRGVALSMGGLATNNLVTVLELEGASPPDDGAPLPAVPEAPQAPLDAPDPEGGVVRASTTLFSPPAGFEGPLHFALVEGRAEGLSRTVLARAPRPVEAEERVRLARTERGLFIL</sequence>
<evidence type="ECO:0000313" key="10">
    <source>
        <dbReference type="EMBL" id="MBI3129688.1"/>
    </source>
</evidence>
<dbReference type="InterPro" id="IPR020616">
    <property type="entry name" value="Thiolase_N"/>
</dbReference>
<keyword evidence="2" id="KW-0813">Transport</keyword>
<dbReference type="CDD" id="cd00829">
    <property type="entry name" value="SCP-x_thiolase"/>
    <property type="match status" value="1"/>
</dbReference>
<dbReference type="PANTHER" id="PTHR42870">
    <property type="entry name" value="ACETYL-COA C-ACETYLTRANSFERASE"/>
    <property type="match status" value="1"/>
</dbReference>
<dbReference type="PROSITE" id="PS00737">
    <property type="entry name" value="THIOLASE_2"/>
    <property type="match status" value="1"/>
</dbReference>
<feature type="domain" description="Thiolase C-terminal" evidence="9">
    <location>
        <begin position="237"/>
        <end position="380"/>
    </location>
</feature>
<name>A0A932MQ92_UNCTE</name>
<reference evidence="10" key="1">
    <citation type="submission" date="2020-07" db="EMBL/GenBank/DDBJ databases">
        <title>Huge and variable diversity of episymbiotic CPR bacteria and DPANN archaea in groundwater ecosystems.</title>
        <authorList>
            <person name="He C.Y."/>
            <person name="Keren R."/>
            <person name="Whittaker M."/>
            <person name="Farag I.F."/>
            <person name="Doudna J."/>
            <person name="Cate J.H.D."/>
            <person name="Banfield J.F."/>
        </authorList>
    </citation>
    <scope>NUCLEOTIDE SEQUENCE</scope>
    <source>
        <strain evidence="10">NC_groundwater_763_Ag_S-0.2um_68_21</strain>
    </source>
</reference>
<dbReference type="EMBL" id="JACPUR010000041">
    <property type="protein sequence ID" value="MBI3129688.1"/>
    <property type="molecule type" value="Genomic_DNA"/>
</dbReference>
<keyword evidence="4" id="KW-0445">Lipid transport</keyword>
<protein>
    <recommendedName>
        <fullName evidence="1">propanoyl-CoA C-acyltransferase</fullName>
        <ecNumber evidence="1">2.3.1.176</ecNumber>
    </recommendedName>
    <alternativeName>
        <fullName evidence="6">Propanoyl-CoA C-acyltransferase</fullName>
    </alternativeName>
</protein>
<evidence type="ECO:0000256" key="1">
    <source>
        <dbReference type="ARBA" id="ARBA00012352"/>
    </source>
</evidence>
<dbReference type="GO" id="GO:0008289">
    <property type="term" value="F:lipid binding"/>
    <property type="evidence" value="ECO:0007669"/>
    <property type="project" value="UniProtKB-KW"/>
</dbReference>
<keyword evidence="3" id="KW-0808">Transferase</keyword>
<dbReference type="Pfam" id="PF00108">
    <property type="entry name" value="Thiolase_N"/>
    <property type="match status" value="1"/>
</dbReference>
<dbReference type="Gene3D" id="3.40.47.10">
    <property type="match status" value="1"/>
</dbReference>
<evidence type="ECO:0000256" key="6">
    <source>
        <dbReference type="ARBA" id="ARBA00032316"/>
    </source>
</evidence>
<proteinExistence type="predicted"/>
<organism evidence="10 11">
    <name type="scientific">Tectimicrobiota bacterium</name>
    <dbReference type="NCBI Taxonomy" id="2528274"/>
    <lineage>
        <taxon>Bacteria</taxon>
        <taxon>Pseudomonadati</taxon>
        <taxon>Nitrospinota/Tectimicrobiota group</taxon>
        <taxon>Candidatus Tectimicrobiota</taxon>
    </lineage>
</organism>
<evidence type="ECO:0000256" key="2">
    <source>
        <dbReference type="ARBA" id="ARBA00022448"/>
    </source>
</evidence>
<evidence type="ECO:0000256" key="4">
    <source>
        <dbReference type="ARBA" id="ARBA00023055"/>
    </source>
</evidence>
<dbReference type="PANTHER" id="PTHR42870:SF1">
    <property type="entry name" value="NON-SPECIFIC LIPID-TRANSFER PROTEIN-LIKE 2"/>
    <property type="match status" value="1"/>
</dbReference>
<dbReference type="InterPro" id="IPR055140">
    <property type="entry name" value="Thiolase_C_2"/>
</dbReference>
<dbReference type="InterPro" id="IPR020613">
    <property type="entry name" value="Thiolase_CS"/>
</dbReference>
<dbReference type="SUPFAM" id="SSF53901">
    <property type="entry name" value="Thiolase-like"/>
    <property type="match status" value="1"/>
</dbReference>
<evidence type="ECO:0000256" key="5">
    <source>
        <dbReference type="ARBA" id="ARBA00023121"/>
    </source>
</evidence>
<dbReference type="GO" id="GO:0006869">
    <property type="term" value="P:lipid transport"/>
    <property type="evidence" value="ECO:0007669"/>
    <property type="project" value="UniProtKB-KW"/>
</dbReference>
<dbReference type="Proteomes" id="UP000782312">
    <property type="component" value="Unassembled WGS sequence"/>
</dbReference>
<evidence type="ECO:0000256" key="3">
    <source>
        <dbReference type="ARBA" id="ARBA00022679"/>
    </source>
</evidence>
<evidence type="ECO:0000313" key="11">
    <source>
        <dbReference type="Proteomes" id="UP000782312"/>
    </source>
</evidence>
<keyword evidence="5" id="KW-0446">Lipid-binding</keyword>
<dbReference type="InterPro" id="IPR016039">
    <property type="entry name" value="Thiolase-like"/>
</dbReference>
<feature type="region of interest" description="Disordered" evidence="7">
    <location>
        <begin position="383"/>
        <end position="408"/>
    </location>
</feature>
<dbReference type="GO" id="GO:0016747">
    <property type="term" value="F:acyltransferase activity, transferring groups other than amino-acyl groups"/>
    <property type="evidence" value="ECO:0007669"/>
    <property type="project" value="InterPro"/>
</dbReference>
<accession>A0A932MQ92</accession>
<dbReference type="Pfam" id="PF22691">
    <property type="entry name" value="Thiolase_C_1"/>
    <property type="match status" value="1"/>
</dbReference>
<evidence type="ECO:0000259" key="8">
    <source>
        <dbReference type="Pfam" id="PF00108"/>
    </source>
</evidence>
<feature type="domain" description="Thiolase N-terminal" evidence="8">
    <location>
        <begin position="11"/>
        <end position="192"/>
    </location>
</feature>
<evidence type="ECO:0000259" key="9">
    <source>
        <dbReference type="Pfam" id="PF22691"/>
    </source>
</evidence>
<gene>
    <name evidence="10" type="ORF">HYZ11_18940</name>
</gene>
<dbReference type="AlphaFoldDB" id="A0A932MQ92"/>
<comment type="caution">
    <text evidence="10">The sequence shown here is derived from an EMBL/GenBank/DDBJ whole genome shotgun (WGS) entry which is preliminary data.</text>
</comment>